<feature type="non-terminal residue" evidence="1">
    <location>
        <position position="97"/>
    </location>
</feature>
<evidence type="ECO:0000313" key="2">
    <source>
        <dbReference type="Proteomes" id="UP000789759"/>
    </source>
</evidence>
<organism evidence="1 2">
    <name type="scientific">Cetraspora pellucida</name>
    <dbReference type="NCBI Taxonomy" id="1433469"/>
    <lineage>
        <taxon>Eukaryota</taxon>
        <taxon>Fungi</taxon>
        <taxon>Fungi incertae sedis</taxon>
        <taxon>Mucoromycota</taxon>
        <taxon>Glomeromycotina</taxon>
        <taxon>Glomeromycetes</taxon>
        <taxon>Diversisporales</taxon>
        <taxon>Gigasporaceae</taxon>
        <taxon>Cetraspora</taxon>
    </lineage>
</organism>
<sequence>MLVNKKSLVKKKAKGGRSRDEVWMWFVKGNENETSKGYYFATCSFCDHYWVTAKLSKLKTHLAKECQKVDSDSRIKVLVLLKNDDSDNDTVSTSTAT</sequence>
<dbReference type="EMBL" id="CAJVQA010004972">
    <property type="protein sequence ID" value="CAG8610373.1"/>
    <property type="molecule type" value="Genomic_DNA"/>
</dbReference>
<name>A0A9N9CRJ6_9GLOM</name>
<dbReference type="OrthoDB" id="2411203at2759"/>
<accession>A0A9N9CRJ6</accession>
<proteinExistence type="predicted"/>
<comment type="caution">
    <text evidence="1">The sequence shown here is derived from an EMBL/GenBank/DDBJ whole genome shotgun (WGS) entry which is preliminary data.</text>
</comment>
<protein>
    <submittedName>
        <fullName evidence="1">5340_t:CDS:1</fullName>
    </submittedName>
</protein>
<gene>
    <name evidence="1" type="ORF">CPELLU_LOCUS7424</name>
</gene>
<reference evidence="1" key="1">
    <citation type="submission" date="2021-06" db="EMBL/GenBank/DDBJ databases">
        <authorList>
            <person name="Kallberg Y."/>
            <person name="Tangrot J."/>
            <person name="Rosling A."/>
        </authorList>
    </citation>
    <scope>NUCLEOTIDE SEQUENCE</scope>
    <source>
        <strain evidence="1">FL966</strain>
    </source>
</reference>
<evidence type="ECO:0000313" key="1">
    <source>
        <dbReference type="EMBL" id="CAG8610373.1"/>
    </source>
</evidence>
<dbReference type="Proteomes" id="UP000789759">
    <property type="component" value="Unassembled WGS sequence"/>
</dbReference>
<dbReference type="AlphaFoldDB" id="A0A9N9CRJ6"/>
<keyword evidence="2" id="KW-1185">Reference proteome</keyword>